<keyword evidence="2" id="KW-1185">Reference proteome</keyword>
<evidence type="ECO:0000313" key="1">
    <source>
        <dbReference type="EMBL" id="KAJ2765318.1"/>
    </source>
</evidence>
<accession>A0ACC1JQF9</accession>
<proteinExistence type="predicted"/>
<reference evidence="1" key="1">
    <citation type="submission" date="2022-07" db="EMBL/GenBank/DDBJ databases">
        <title>Phylogenomic reconstructions and comparative analyses of Kickxellomycotina fungi.</title>
        <authorList>
            <person name="Reynolds N.K."/>
            <person name="Stajich J.E."/>
            <person name="Barry K."/>
            <person name="Grigoriev I.V."/>
            <person name="Crous P."/>
            <person name="Smith M.E."/>
        </authorList>
    </citation>
    <scope>NUCLEOTIDE SEQUENCE</scope>
    <source>
        <strain evidence="1">CBS 109366</strain>
    </source>
</reference>
<organism evidence="1 2">
    <name type="scientific">Coemansia nantahalensis</name>
    <dbReference type="NCBI Taxonomy" id="2789366"/>
    <lineage>
        <taxon>Eukaryota</taxon>
        <taxon>Fungi</taxon>
        <taxon>Fungi incertae sedis</taxon>
        <taxon>Zoopagomycota</taxon>
        <taxon>Kickxellomycotina</taxon>
        <taxon>Kickxellomycetes</taxon>
        <taxon>Kickxellales</taxon>
        <taxon>Kickxellaceae</taxon>
        <taxon>Coemansia</taxon>
    </lineage>
</organism>
<dbReference type="EMBL" id="JANBUJ010002048">
    <property type="protein sequence ID" value="KAJ2765318.1"/>
    <property type="molecule type" value="Genomic_DNA"/>
</dbReference>
<sequence length="300" mass="32269">MARTVAAAAADSAGGGPAPTFEQLGIDSRLAAAMGAVHGAVEPSAMQAGLVRQLVRPRSHVAIRQPTGTGKTYAIVAAMVSLAVQEHRALAALGVDAARAFELQALNTLFVVPNRELALQIERWAGELLAHAYPAAPRAKYIQRFVSGAEFEPTQRRVLRRHGVPAIAVGTPRCLLELTQETPAVEEQAALAALLAPTAPGLLKWLAEVPPDDNAEYLRRLKRAHGLCRQGRDKDSSGAFGGLRRLVVDEVDQILRLPGKYAPLKEKQLRLDKPRPGQLLVDRLLLETCGLGRLRGLVDQ</sequence>
<protein>
    <submittedName>
        <fullName evidence="1">Uncharacterized protein</fullName>
    </submittedName>
</protein>
<dbReference type="Proteomes" id="UP001140234">
    <property type="component" value="Unassembled WGS sequence"/>
</dbReference>
<comment type="caution">
    <text evidence="1">The sequence shown here is derived from an EMBL/GenBank/DDBJ whole genome shotgun (WGS) entry which is preliminary data.</text>
</comment>
<gene>
    <name evidence="1" type="ORF">IWQ57_004824</name>
</gene>
<evidence type="ECO:0000313" key="2">
    <source>
        <dbReference type="Proteomes" id="UP001140234"/>
    </source>
</evidence>
<feature type="non-terminal residue" evidence="1">
    <location>
        <position position="300"/>
    </location>
</feature>
<name>A0ACC1JQF9_9FUNG</name>